<dbReference type="Gene3D" id="2.60.40.10">
    <property type="entry name" value="Immunoglobulins"/>
    <property type="match status" value="2"/>
</dbReference>
<dbReference type="PANTHER" id="PTHR31535">
    <property type="match status" value="1"/>
</dbReference>
<proteinExistence type="predicted"/>
<dbReference type="InterPro" id="IPR033764">
    <property type="entry name" value="Sdr_B"/>
</dbReference>
<dbReference type="Pfam" id="PF17803">
    <property type="entry name" value="Cadherin_4"/>
    <property type="match status" value="1"/>
</dbReference>
<reference evidence="8 9" key="1">
    <citation type="journal article" date="2020" name="ISME J.">
        <title>Comparative genomics reveals insights into cyanobacterial evolution and habitat adaptation.</title>
        <authorList>
            <person name="Chen M.Y."/>
            <person name="Teng W.K."/>
            <person name="Zhao L."/>
            <person name="Hu C.X."/>
            <person name="Zhou Y.K."/>
            <person name="Han B.P."/>
            <person name="Song L.R."/>
            <person name="Shu W.S."/>
        </authorList>
    </citation>
    <scope>NUCLEOTIDE SEQUENCE [LARGE SCALE GENOMIC DNA]</scope>
    <source>
        <strain evidence="8 9">FACHB-159</strain>
    </source>
</reference>
<dbReference type="SUPFAM" id="SSF117074">
    <property type="entry name" value="Hypothetical protein PA1324"/>
    <property type="match status" value="1"/>
</dbReference>
<evidence type="ECO:0000256" key="2">
    <source>
        <dbReference type="ARBA" id="ARBA00022525"/>
    </source>
</evidence>
<dbReference type="InterPro" id="IPR013783">
    <property type="entry name" value="Ig-like_fold"/>
</dbReference>
<evidence type="ECO:0000256" key="4">
    <source>
        <dbReference type="SAM" id="MobiDB-lite"/>
    </source>
</evidence>
<dbReference type="Pfam" id="PF17210">
    <property type="entry name" value="SdrD_B"/>
    <property type="match status" value="1"/>
</dbReference>
<comment type="caution">
    <text evidence="8">The sequence shown here is derived from an EMBL/GenBank/DDBJ whole genome shotgun (WGS) entry which is preliminary data.</text>
</comment>
<evidence type="ECO:0000259" key="7">
    <source>
        <dbReference type="Pfam" id="PF17892"/>
    </source>
</evidence>
<keyword evidence="9" id="KW-1185">Reference proteome</keyword>
<dbReference type="PRINTS" id="PR00313">
    <property type="entry name" value="CABNDNGRPT"/>
</dbReference>
<feature type="region of interest" description="Disordered" evidence="4">
    <location>
        <begin position="1059"/>
        <end position="1078"/>
    </location>
</feature>
<comment type="subcellular location">
    <subcellularLocation>
        <location evidence="1">Secreted</location>
    </subcellularLocation>
</comment>
<dbReference type="PROSITE" id="PS00330">
    <property type="entry name" value="HEMOLYSIN_CALCIUM"/>
    <property type="match status" value="3"/>
</dbReference>
<dbReference type="RefSeq" id="WP_190956280.1">
    <property type="nucleotide sequence ID" value="NZ_JACJTU010000015.1"/>
</dbReference>
<dbReference type="InterPro" id="IPR010221">
    <property type="entry name" value="VCBS_dom"/>
</dbReference>
<dbReference type="Gene3D" id="2.60.40.3440">
    <property type="match status" value="1"/>
</dbReference>
<dbReference type="SUPFAM" id="SSF51120">
    <property type="entry name" value="beta-Roll"/>
    <property type="match status" value="2"/>
</dbReference>
<dbReference type="PRINTS" id="PR01228">
    <property type="entry name" value="EGGSHELL"/>
</dbReference>
<dbReference type="Proteomes" id="UP000637383">
    <property type="component" value="Unassembled WGS sequence"/>
</dbReference>
<feature type="domain" description="Cadherin-like" evidence="7">
    <location>
        <begin position="773"/>
        <end position="866"/>
    </location>
</feature>
<dbReference type="InterPro" id="IPR018511">
    <property type="entry name" value="Hemolysin-typ_Ca-bd_CS"/>
</dbReference>
<feature type="region of interest" description="Disordered" evidence="4">
    <location>
        <begin position="254"/>
        <end position="278"/>
    </location>
</feature>
<organism evidence="8 9">
    <name type="scientific">Nostoc paludosum FACHB-159</name>
    <dbReference type="NCBI Taxonomy" id="2692908"/>
    <lineage>
        <taxon>Bacteria</taxon>
        <taxon>Bacillati</taxon>
        <taxon>Cyanobacteriota</taxon>
        <taxon>Cyanophyceae</taxon>
        <taxon>Nostocales</taxon>
        <taxon>Nostocaceae</taxon>
        <taxon>Nostoc</taxon>
    </lineage>
</organism>
<dbReference type="PANTHER" id="PTHR31535:SF3">
    <property type="entry name" value="REGULATORY PROTEIN ZESTE"/>
    <property type="match status" value="1"/>
</dbReference>
<dbReference type="InterPro" id="IPR041690">
    <property type="entry name" value="Cadherin_5"/>
</dbReference>
<dbReference type="Gene3D" id="2.150.10.10">
    <property type="entry name" value="Serralysin-like metalloprotease, C-terminal"/>
    <property type="match status" value="1"/>
</dbReference>
<dbReference type="InterPro" id="IPR040853">
    <property type="entry name" value="RapA2_cadherin-like"/>
</dbReference>
<keyword evidence="3" id="KW-0732">Signal</keyword>
<gene>
    <name evidence="8" type="ORF">H6H03_17310</name>
</gene>
<dbReference type="EMBL" id="JACJTU010000015">
    <property type="protein sequence ID" value="MBD2735631.1"/>
    <property type="molecule type" value="Genomic_DNA"/>
</dbReference>
<accession>A0ABR8K9Z5</accession>
<feature type="domain" description="SD-repeat containing protein B" evidence="5">
    <location>
        <begin position="450"/>
        <end position="534"/>
    </location>
</feature>
<dbReference type="InterPro" id="IPR011049">
    <property type="entry name" value="Serralysin-like_metalloprot_C"/>
</dbReference>
<evidence type="ECO:0000256" key="1">
    <source>
        <dbReference type="ARBA" id="ARBA00004613"/>
    </source>
</evidence>
<sequence>MANIVVTTTNDNIDSADGVLSLREAIIEANNTVGDDSITFDGNVFTNTTPSTIRLTTMLPIINSNISIQGNPNSNITISGDANNNGINDNGDVRLLFVNQGIVSISNLNLSNGRGKGGDGGGRAGGGGGMGGALFINGLSDGNSVLTSVTLNNIAFNNNWAVGGVRGGFNKDLNGGGGGFGGNGGNGEGTGGGGGGGFSGNGGNYGGLGVGGGGGGGGFSGNGGNGPSQGFGGFGGSGSGTIFGGLPAGGGTGGGGGIGGGGGGGGREGGNGGTGGGGGGSGGGFGGIGGNGGDFGGGGGGAGYGDSSFGGSGGFGGGGGFGSGSGGSGGFGGGGGGSSRSSGFGGFGGGNGNTGGDGAGLGGAIFIRSGSLTLNNTSFTNNSATGGTGGSNSQGIGGAIFAVTPDLAAAAGVTTAPQVNATGDFTFNGNSATNSDPNLYGTVSFTAAKLSGRVYFDSNKNGILDGNDPGFPFPAVTLTLSATNTVNGSVNLTTTTDGTGSYSFSNLAPGTYTLTETQPTGYEDGQETAGSASGTVVGNDVISNISLTAGANATGYNFGELIPNNPATITGNNIVQIFEDASSPDLTIALNLTVNDVDSGENKFGKITSILGNLGSLEANATGTTLTYTLNNNIIQSLGAGQSKTENFIVSSFDGTASKNISVNINGVNDTATITGTPTTSVTEDTSTTNLTATGKLTVSDIDAGQNQFNTSVTSDSGNLGSLSIMPTGTYTYNVANSAVQFINTGKTKTETFTVSSVDGTASQVITITINGVNDAPVAGDDTATTNQNTPLTVLATDLLANDTDVDSSTLSITNVTNAVNGTVAVNNGNVVFTPTTDFTGNAKFDYTVSDGNGGTDTATVNLTIKQVNFTGTPNKDRLTGTAGNNIITGLADNDTLTGNGGQDKFIFRAGDGNDIITDFGGVGKGSNPSATAIAQVDTLQFTGAGLTAKNLQLTQNSSNLEVTFDNVANTKVTLQNFQLENLDNLPASGTQPIIGNILFDGQTTLSDSFDVFDANWNNTSILQKNTVTFLNDLNNNTVGFDNSNDVINAQGGNDKIDGKSGNDLLRGGTGNDSLTGGAGNDTLVGGAGNDVLTGGTNADFFVYNTDATFTSSAVGKDTITDFQKSQGDKIVLDKTTFAISSVAGNGFSNPSDFKSIGFDLFNLTILEGISSAKIVYDAVNGRLFYNENGSAPGFGSGGQFATLTGTPNLSASDFIIQS</sequence>
<dbReference type="Pfam" id="PF17892">
    <property type="entry name" value="Cadherin_5"/>
    <property type="match status" value="1"/>
</dbReference>
<evidence type="ECO:0000256" key="3">
    <source>
        <dbReference type="ARBA" id="ARBA00022729"/>
    </source>
</evidence>
<dbReference type="NCBIfam" id="TIGR01965">
    <property type="entry name" value="VCBS_repeat"/>
    <property type="match status" value="2"/>
</dbReference>
<evidence type="ECO:0000259" key="5">
    <source>
        <dbReference type="Pfam" id="PF17210"/>
    </source>
</evidence>
<evidence type="ECO:0000313" key="8">
    <source>
        <dbReference type="EMBL" id="MBD2735631.1"/>
    </source>
</evidence>
<evidence type="ECO:0000259" key="6">
    <source>
        <dbReference type="Pfam" id="PF17803"/>
    </source>
</evidence>
<evidence type="ECO:0000313" key="9">
    <source>
        <dbReference type="Proteomes" id="UP000637383"/>
    </source>
</evidence>
<name>A0ABR8K9Z5_9NOSO</name>
<keyword evidence="2" id="KW-0964">Secreted</keyword>
<protein>
    <submittedName>
        <fullName evidence="8">Cadherin-like domain-containing protein</fullName>
    </submittedName>
</protein>
<feature type="domain" description="RapA2 cadherin-like" evidence="6">
    <location>
        <begin position="660"/>
        <end position="733"/>
    </location>
</feature>